<dbReference type="GO" id="GO:0003676">
    <property type="term" value="F:nucleic acid binding"/>
    <property type="evidence" value="ECO:0007669"/>
    <property type="project" value="InterPro"/>
</dbReference>
<evidence type="ECO:0000259" key="1">
    <source>
        <dbReference type="Pfam" id="PF11645"/>
    </source>
</evidence>
<comment type="caution">
    <text evidence="2">The sequence shown here is derived from an EMBL/GenBank/DDBJ whole genome shotgun (WGS) entry which is preliminary data.</text>
</comment>
<protein>
    <recommendedName>
        <fullName evidence="1">PD(D/E)XK endonuclease domain-containing protein</fullName>
    </recommendedName>
</protein>
<accession>X1H117</accession>
<organism evidence="2">
    <name type="scientific">marine sediment metagenome</name>
    <dbReference type="NCBI Taxonomy" id="412755"/>
    <lineage>
        <taxon>unclassified sequences</taxon>
        <taxon>metagenomes</taxon>
        <taxon>ecological metagenomes</taxon>
    </lineage>
</organism>
<proteinExistence type="predicted"/>
<reference evidence="2" key="1">
    <citation type="journal article" date="2014" name="Front. Microbiol.">
        <title>High frequency of phylogenetically diverse reductive dehalogenase-homologous genes in deep subseafloor sedimentary metagenomes.</title>
        <authorList>
            <person name="Kawai M."/>
            <person name="Futagami T."/>
            <person name="Toyoda A."/>
            <person name="Takaki Y."/>
            <person name="Nishi S."/>
            <person name="Hori S."/>
            <person name="Arai W."/>
            <person name="Tsubouchi T."/>
            <person name="Morono Y."/>
            <person name="Uchiyama I."/>
            <person name="Ito T."/>
            <person name="Fujiyama A."/>
            <person name="Inagaki F."/>
            <person name="Takami H."/>
        </authorList>
    </citation>
    <scope>NUCLEOTIDE SEQUENCE</scope>
    <source>
        <strain evidence="2">Expedition CK06-06</strain>
    </source>
</reference>
<dbReference type="InterPro" id="IPR011856">
    <property type="entry name" value="tRNA_endonuc-like_dom_sf"/>
</dbReference>
<evidence type="ECO:0000313" key="2">
    <source>
        <dbReference type="EMBL" id="GAH47539.1"/>
    </source>
</evidence>
<name>X1H117_9ZZZZ</name>
<feature type="domain" description="PD(D/E)XK endonuclease" evidence="1">
    <location>
        <begin position="4"/>
        <end position="61"/>
    </location>
</feature>
<feature type="non-terminal residue" evidence="2">
    <location>
        <position position="1"/>
    </location>
</feature>
<sequence length="74" mass="8520">ASFGKRQEYVVISELLKQGFDVYIPLVDDQQIDCIIRRGENDYIDIQIKARSKDCLPFDAGRFAAMNIPEPRDN</sequence>
<gene>
    <name evidence="2" type="ORF">S03H2_39027</name>
</gene>
<dbReference type="Pfam" id="PF11645">
    <property type="entry name" value="PDDEXK_5"/>
    <property type="match status" value="1"/>
</dbReference>
<dbReference type="EMBL" id="BARU01024096">
    <property type="protein sequence ID" value="GAH47539.1"/>
    <property type="molecule type" value="Genomic_DNA"/>
</dbReference>
<dbReference type="InterPro" id="IPR021671">
    <property type="entry name" value="PD(D/E)XK_Endonuc"/>
</dbReference>
<dbReference type="AlphaFoldDB" id="X1H117"/>
<dbReference type="Gene3D" id="3.40.1350.10">
    <property type="match status" value="1"/>
</dbReference>